<organism evidence="2 3">
    <name type="scientific">Flavipsychrobacter stenotrophus</name>
    <dbReference type="NCBI Taxonomy" id="2077091"/>
    <lineage>
        <taxon>Bacteria</taxon>
        <taxon>Pseudomonadati</taxon>
        <taxon>Bacteroidota</taxon>
        <taxon>Chitinophagia</taxon>
        <taxon>Chitinophagales</taxon>
        <taxon>Chitinophagaceae</taxon>
        <taxon>Flavipsychrobacter</taxon>
    </lineage>
</organism>
<sequence length="162" mass="18776">MKRFIPFYILLFFAVNSYSQTAPIARIVFQQLEPCCDRPLAAVVINRYGLQIDDTVALTGWWAKNVRVCTVSDEMFTYIERYVKTSMGKSYSLDKLNMRGYFKIEVSMRTKEETLFYSVLLKDEAVIYFNKLKKALAADTNTLSKSETKMITDAINRIPYVN</sequence>
<reference evidence="2 3" key="1">
    <citation type="submission" date="2018-01" db="EMBL/GenBank/DDBJ databases">
        <title>A novel member of the phylum Bacteroidetes isolated from glacier ice.</title>
        <authorList>
            <person name="Liu Q."/>
            <person name="Xin Y.-H."/>
        </authorList>
    </citation>
    <scope>NUCLEOTIDE SEQUENCE [LARGE SCALE GENOMIC DNA]</scope>
    <source>
        <strain evidence="2 3">RB1R16</strain>
    </source>
</reference>
<protein>
    <recommendedName>
        <fullName evidence="4">DUF4468 domain-containing protein</fullName>
    </recommendedName>
</protein>
<feature type="chain" id="PRO_5015473449" description="DUF4468 domain-containing protein" evidence="1">
    <location>
        <begin position="22"/>
        <end position="162"/>
    </location>
</feature>
<evidence type="ECO:0000313" key="3">
    <source>
        <dbReference type="Proteomes" id="UP000239872"/>
    </source>
</evidence>
<name>A0A2S7SWS7_9BACT</name>
<dbReference type="AlphaFoldDB" id="A0A2S7SWS7"/>
<dbReference type="Proteomes" id="UP000239872">
    <property type="component" value="Unassembled WGS sequence"/>
</dbReference>
<proteinExistence type="predicted"/>
<comment type="caution">
    <text evidence="2">The sequence shown here is derived from an EMBL/GenBank/DDBJ whole genome shotgun (WGS) entry which is preliminary data.</text>
</comment>
<keyword evidence="3" id="KW-1185">Reference proteome</keyword>
<dbReference type="EMBL" id="PPSL01000003">
    <property type="protein sequence ID" value="PQJ11071.1"/>
    <property type="molecule type" value="Genomic_DNA"/>
</dbReference>
<accession>A0A2S7SWS7</accession>
<keyword evidence="1" id="KW-0732">Signal</keyword>
<feature type="signal peptide" evidence="1">
    <location>
        <begin position="1"/>
        <end position="21"/>
    </location>
</feature>
<gene>
    <name evidence="2" type="ORF">CJD36_013970</name>
</gene>
<evidence type="ECO:0008006" key="4">
    <source>
        <dbReference type="Google" id="ProtNLM"/>
    </source>
</evidence>
<dbReference type="RefSeq" id="WP_105039799.1">
    <property type="nucleotide sequence ID" value="NZ_PPSL01000003.1"/>
</dbReference>
<evidence type="ECO:0000256" key="1">
    <source>
        <dbReference type="SAM" id="SignalP"/>
    </source>
</evidence>
<evidence type="ECO:0000313" key="2">
    <source>
        <dbReference type="EMBL" id="PQJ11071.1"/>
    </source>
</evidence>